<gene>
    <name evidence="5" type="ORF">A0H81_05239</name>
</gene>
<dbReference type="PROSITE" id="PS50102">
    <property type="entry name" value="RRM"/>
    <property type="match status" value="1"/>
</dbReference>
<keyword evidence="6" id="KW-1185">Reference proteome</keyword>
<name>A0A1C7MBI1_GRIFR</name>
<dbReference type="CDD" id="cd00590">
    <property type="entry name" value="RRM_SF"/>
    <property type="match status" value="1"/>
</dbReference>
<evidence type="ECO:0000256" key="2">
    <source>
        <dbReference type="ARBA" id="ARBA00022884"/>
    </source>
</evidence>
<dbReference type="Pfam" id="PF00076">
    <property type="entry name" value="RRM_1"/>
    <property type="match status" value="1"/>
</dbReference>
<keyword evidence="1" id="KW-0677">Repeat</keyword>
<evidence type="ECO:0000259" key="4">
    <source>
        <dbReference type="PROSITE" id="PS50102"/>
    </source>
</evidence>
<organism evidence="5 6">
    <name type="scientific">Grifola frondosa</name>
    <name type="common">Maitake</name>
    <name type="synonym">Polyporus frondosus</name>
    <dbReference type="NCBI Taxonomy" id="5627"/>
    <lineage>
        <taxon>Eukaryota</taxon>
        <taxon>Fungi</taxon>
        <taxon>Dikarya</taxon>
        <taxon>Basidiomycota</taxon>
        <taxon>Agaricomycotina</taxon>
        <taxon>Agaricomycetes</taxon>
        <taxon>Polyporales</taxon>
        <taxon>Grifolaceae</taxon>
        <taxon>Grifola</taxon>
    </lineage>
</organism>
<proteinExistence type="predicted"/>
<sequence length="312" mass="35298">MILATRQLTLGRYIHLHSYVGRLNDARELTSCTDPSRALASTAYTQECLRLMFEKYGDIEIRMKRTPEGEFLGYSQVKVASPTIARQVIDDHLWHPVQLEAGASLPPSRTLFVGNIPFVAEEEDIRALFEESSHIEEIRMAYNDYGEFLGFAHVDFTNVDDTHRIVDSHVATPLTLQGRTIRLGDKGRAVAHIDFDNPKDARHAVEEYARNPRTLPNGTLLQVSHAKLRQRVEHPPSHHLFITHYADSEDRLRKELGIHERNVQKINFYIRRGGTSRMAFIDFVTTEAGIAAKEAFAGKPGPLTAIGYSQPK</sequence>
<dbReference type="Gene3D" id="3.30.70.330">
    <property type="match status" value="1"/>
</dbReference>
<dbReference type="SUPFAM" id="SSF54928">
    <property type="entry name" value="RNA-binding domain, RBD"/>
    <property type="match status" value="1"/>
</dbReference>
<dbReference type="Proteomes" id="UP000092993">
    <property type="component" value="Unassembled WGS sequence"/>
</dbReference>
<dbReference type="InterPro" id="IPR035979">
    <property type="entry name" value="RBD_domain_sf"/>
</dbReference>
<dbReference type="EMBL" id="LUGG01000005">
    <property type="protein sequence ID" value="OBZ74291.1"/>
    <property type="molecule type" value="Genomic_DNA"/>
</dbReference>
<evidence type="ECO:0000313" key="6">
    <source>
        <dbReference type="Proteomes" id="UP000092993"/>
    </source>
</evidence>
<dbReference type="OrthoDB" id="2786002at2759"/>
<keyword evidence="2 3" id="KW-0694">RNA-binding</keyword>
<reference evidence="5 6" key="1">
    <citation type="submission" date="2016-03" db="EMBL/GenBank/DDBJ databases">
        <title>Whole genome sequencing of Grifola frondosa 9006-11.</title>
        <authorList>
            <person name="Min B."/>
            <person name="Park H."/>
            <person name="Kim J.-G."/>
            <person name="Cho H."/>
            <person name="Oh Y.-L."/>
            <person name="Kong W.-S."/>
            <person name="Choi I.-G."/>
        </authorList>
    </citation>
    <scope>NUCLEOTIDE SEQUENCE [LARGE SCALE GENOMIC DNA]</scope>
    <source>
        <strain evidence="5 6">9006-11</strain>
    </source>
</reference>
<dbReference type="InterPro" id="IPR000504">
    <property type="entry name" value="RRM_dom"/>
</dbReference>
<evidence type="ECO:0000256" key="1">
    <source>
        <dbReference type="ARBA" id="ARBA00022737"/>
    </source>
</evidence>
<comment type="caution">
    <text evidence="5">The sequence shown here is derived from an EMBL/GenBank/DDBJ whole genome shotgun (WGS) entry which is preliminary data.</text>
</comment>
<evidence type="ECO:0000313" key="5">
    <source>
        <dbReference type="EMBL" id="OBZ74291.1"/>
    </source>
</evidence>
<dbReference type="STRING" id="5627.A0A1C7MBI1"/>
<dbReference type="SMART" id="SM00360">
    <property type="entry name" value="RRM"/>
    <property type="match status" value="1"/>
</dbReference>
<dbReference type="InterPro" id="IPR012677">
    <property type="entry name" value="Nucleotide-bd_a/b_plait_sf"/>
</dbReference>
<evidence type="ECO:0000256" key="3">
    <source>
        <dbReference type="PROSITE-ProRule" id="PRU00176"/>
    </source>
</evidence>
<protein>
    <submittedName>
        <fullName evidence="5">Nucleolin 2</fullName>
    </submittedName>
</protein>
<dbReference type="AlphaFoldDB" id="A0A1C7MBI1"/>
<dbReference type="PANTHER" id="PTHR24012">
    <property type="entry name" value="RNA BINDING PROTEIN"/>
    <property type="match status" value="1"/>
</dbReference>
<dbReference type="GO" id="GO:0003723">
    <property type="term" value="F:RNA binding"/>
    <property type="evidence" value="ECO:0007669"/>
    <property type="project" value="UniProtKB-UniRule"/>
</dbReference>
<feature type="domain" description="RRM" evidence="4">
    <location>
        <begin position="109"/>
        <end position="190"/>
    </location>
</feature>
<accession>A0A1C7MBI1</accession>